<accession>A0A2M6UNJ4</accession>
<dbReference type="Proteomes" id="UP000228930">
    <property type="component" value="Unassembled WGS sequence"/>
</dbReference>
<protein>
    <submittedName>
        <fullName evidence="2">Uncharacterized protein</fullName>
    </submittedName>
</protein>
<keyword evidence="1" id="KW-0472">Membrane</keyword>
<gene>
    <name evidence="2" type="ORF">TSA1_15755</name>
</gene>
<proteinExistence type="predicted"/>
<keyword evidence="1" id="KW-1133">Transmembrane helix</keyword>
<name>A0A2M6UNJ4_9BRAD</name>
<feature type="transmembrane region" description="Helical" evidence="1">
    <location>
        <begin position="16"/>
        <end position="37"/>
    </location>
</feature>
<evidence type="ECO:0000256" key="1">
    <source>
        <dbReference type="SAM" id="Phobius"/>
    </source>
</evidence>
<dbReference type="EMBL" id="LFJC01000003">
    <property type="protein sequence ID" value="PIT06107.1"/>
    <property type="molecule type" value="Genomic_DNA"/>
</dbReference>
<keyword evidence="1" id="KW-0812">Transmembrane</keyword>
<evidence type="ECO:0000313" key="3">
    <source>
        <dbReference type="Proteomes" id="UP000228930"/>
    </source>
</evidence>
<reference evidence="2 3" key="1">
    <citation type="submission" date="2015-06" db="EMBL/GenBank/DDBJ databases">
        <title>Comparative genome analysis of nirS-carrying Bradyrhizobium sp. strains.</title>
        <authorList>
            <person name="Ishii S."/>
            <person name="Jang J."/>
            <person name="Nishizawa T."/>
            <person name="Senoo K."/>
        </authorList>
    </citation>
    <scope>NUCLEOTIDE SEQUENCE [LARGE SCALE GENOMIC DNA]</scope>
    <source>
        <strain evidence="2 3">TSA1</strain>
    </source>
</reference>
<dbReference type="RefSeq" id="WP_100181160.1">
    <property type="nucleotide sequence ID" value="NZ_LFJC01000003.1"/>
</dbReference>
<evidence type="ECO:0000313" key="2">
    <source>
        <dbReference type="EMBL" id="PIT06107.1"/>
    </source>
</evidence>
<comment type="caution">
    <text evidence="2">The sequence shown here is derived from an EMBL/GenBank/DDBJ whole genome shotgun (WGS) entry which is preliminary data.</text>
</comment>
<dbReference type="AlphaFoldDB" id="A0A2M6UNJ4"/>
<organism evidence="2 3">
    <name type="scientific">Bradyrhizobium nitroreducens</name>
    <dbReference type="NCBI Taxonomy" id="709803"/>
    <lineage>
        <taxon>Bacteria</taxon>
        <taxon>Pseudomonadati</taxon>
        <taxon>Pseudomonadota</taxon>
        <taxon>Alphaproteobacteria</taxon>
        <taxon>Hyphomicrobiales</taxon>
        <taxon>Nitrobacteraceae</taxon>
        <taxon>Bradyrhizobium</taxon>
    </lineage>
</organism>
<sequence>MNHSIHSADKATHLKVVISALLTGITIMAAALTVRMIQPETNIPVKAARAVYKAHPVSAVTEMARVEKHPI</sequence>
<keyword evidence="3" id="KW-1185">Reference proteome</keyword>